<evidence type="ECO:0000256" key="1">
    <source>
        <dbReference type="SAM" id="MobiDB-lite"/>
    </source>
</evidence>
<dbReference type="Proteomes" id="UP000297777">
    <property type="component" value="Unassembled WGS sequence"/>
</dbReference>
<feature type="compositionally biased region" description="Low complexity" evidence="1">
    <location>
        <begin position="56"/>
        <end position="74"/>
    </location>
</feature>
<evidence type="ECO:0000313" key="3">
    <source>
        <dbReference type="Proteomes" id="UP000297777"/>
    </source>
</evidence>
<reference evidence="2 3" key="1">
    <citation type="submission" date="2017-12" db="EMBL/GenBank/DDBJ databases">
        <title>Comparative genomics of Botrytis spp.</title>
        <authorList>
            <person name="Valero-Jimenez C.A."/>
            <person name="Tapia P."/>
            <person name="Veloso J."/>
            <person name="Silva-Moreno E."/>
            <person name="Staats M."/>
            <person name="Valdes J.H."/>
            <person name="Van Kan J.A.L."/>
        </authorList>
    </citation>
    <scope>NUCLEOTIDE SEQUENCE [LARGE SCALE GENOMIC DNA]</scope>
    <source>
        <strain evidence="2 3">Bt9001</strain>
    </source>
</reference>
<dbReference type="EMBL" id="PQXH01000093">
    <property type="protein sequence ID" value="TGO12195.1"/>
    <property type="molecule type" value="Genomic_DNA"/>
</dbReference>
<organism evidence="2 3">
    <name type="scientific">Botrytis tulipae</name>
    <dbReference type="NCBI Taxonomy" id="87230"/>
    <lineage>
        <taxon>Eukaryota</taxon>
        <taxon>Fungi</taxon>
        <taxon>Dikarya</taxon>
        <taxon>Ascomycota</taxon>
        <taxon>Pezizomycotina</taxon>
        <taxon>Leotiomycetes</taxon>
        <taxon>Helotiales</taxon>
        <taxon>Sclerotiniaceae</taxon>
        <taxon>Botrytis</taxon>
    </lineage>
</organism>
<comment type="caution">
    <text evidence="2">The sequence shown here is derived from an EMBL/GenBank/DDBJ whole genome shotgun (WGS) entry which is preliminary data.</text>
</comment>
<sequence length="174" mass="19296">MPGGRRSIRVYSFFRDPNDDLTGPPPYKSTALPPVPTNSPTGGAKPIFDFSNVNTSMDSNSSKASSSSSKSPSKVPQKKFQDTPEAEWTNKECRKWLEDYFVTMCGYKTAVAAGKASNFMGSGMSMYMMTFAEWKTLMGVCEGSGIFGVLMEHNKDGKYCFHSYNTRKNGSLYY</sequence>
<dbReference type="AlphaFoldDB" id="A0A4Z1EIJ3"/>
<keyword evidence="3" id="KW-1185">Reference proteome</keyword>
<protein>
    <submittedName>
        <fullName evidence="2">Uncharacterized protein</fullName>
    </submittedName>
</protein>
<dbReference type="OrthoDB" id="3558911at2759"/>
<name>A0A4Z1EIJ3_9HELO</name>
<proteinExistence type="predicted"/>
<accession>A0A4Z1EIJ3</accession>
<feature type="region of interest" description="Disordered" evidence="1">
    <location>
        <begin position="1"/>
        <end position="85"/>
    </location>
</feature>
<evidence type="ECO:0000313" key="2">
    <source>
        <dbReference type="EMBL" id="TGO12195.1"/>
    </source>
</evidence>
<feature type="compositionally biased region" description="Pro residues" evidence="1">
    <location>
        <begin position="23"/>
        <end position="37"/>
    </location>
</feature>
<gene>
    <name evidence="2" type="ORF">BTUL_0093g00440</name>
</gene>